<evidence type="ECO:0000313" key="2">
    <source>
        <dbReference type="Proteomes" id="UP000489600"/>
    </source>
</evidence>
<name>A0A565C9M8_9BRAS</name>
<sequence>MGQKKKKLPRHLIPGTSKFARITAASMKIAEVKKIASLSGGHSVGSHAAAPSSSNIAASTLPPEVIWESSPPQI</sequence>
<dbReference type="AlphaFoldDB" id="A0A565C9M8"/>
<proteinExistence type="predicted"/>
<reference evidence="1" key="1">
    <citation type="submission" date="2019-07" db="EMBL/GenBank/DDBJ databases">
        <authorList>
            <person name="Dittberner H."/>
        </authorList>
    </citation>
    <scope>NUCLEOTIDE SEQUENCE [LARGE SCALE GENOMIC DNA]</scope>
</reference>
<dbReference type="EMBL" id="CABITT030000007">
    <property type="protein sequence ID" value="VVB10331.1"/>
    <property type="molecule type" value="Genomic_DNA"/>
</dbReference>
<accession>A0A565C9M8</accession>
<keyword evidence="2" id="KW-1185">Reference proteome</keyword>
<organism evidence="1 2">
    <name type="scientific">Arabis nemorensis</name>
    <dbReference type="NCBI Taxonomy" id="586526"/>
    <lineage>
        <taxon>Eukaryota</taxon>
        <taxon>Viridiplantae</taxon>
        <taxon>Streptophyta</taxon>
        <taxon>Embryophyta</taxon>
        <taxon>Tracheophyta</taxon>
        <taxon>Spermatophyta</taxon>
        <taxon>Magnoliopsida</taxon>
        <taxon>eudicotyledons</taxon>
        <taxon>Gunneridae</taxon>
        <taxon>Pentapetalae</taxon>
        <taxon>rosids</taxon>
        <taxon>malvids</taxon>
        <taxon>Brassicales</taxon>
        <taxon>Brassicaceae</taxon>
        <taxon>Arabideae</taxon>
        <taxon>Arabis</taxon>
    </lineage>
</organism>
<gene>
    <name evidence="1" type="ORF">ANE_LOCUS20775</name>
</gene>
<evidence type="ECO:0000313" key="1">
    <source>
        <dbReference type="EMBL" id="VVB10331.1"/>
    </source>
</evidence>
<comment type="caution">
    <text evidence="1">The sequence shown here is derived from an EMBL/GenBank/DDBJ whole genome shotgun (WGS) entry which is preliminary data.</text>
</comment>
<protein>
    <submittedName>
        <fullName evidence="1">Uncharacterized protein</fullName>
    </submittedName>
</protein>
<dbReference type="Proteomes" id="UP000489600">
    <property type="component" value="Unassembled WGS sequence"/>
</dbReference>